<sequence length="74" mass="8626">MTFRDGFVFWTWSALPDSSQACACPHTCPCSLAQCSHSVGISSANSCYQRHRRKYMQHRELMFFEYRRAKRSNG</sequence>
<dbReference type="EMBL" id="ML979135">
    <property type="protein sequence ID" value="KAF1915840.1"/>
    <property type="molecule type" value="Genomic_DNA"/>
</dbReference>
<protein>
    <submittedName>
        <fullName evidence="1">Uncharacterized protein</fullName>
    </submittedName>
</protein>
<evidence type="ECO:0000313" key="1">
    <source>
        <dbReference type="EMBL" id="KAF1915840.1"/>
    </source>
</evidence>
<dbReference type="AlphaFoldDB" id="A0A6A5QM43"/>
<organism evidence="1 2">
    <name type="scientific">Ampelomyces quisqualis</name>
    <name type="common">Powdery mildew agent</name>
    <dbReference type="NCBI Taxonomy" id="50730"/>
    <lineage>
        <taxon>Eukaryota</taxon>
        <taxon>Fungi</taxon>
        <taxon>Dikarya</taxon>
        <taxon>Ascomycota</taxon>
        <taxon>Pezizomycotina</taxon>
        <taxon>Dothideomycetes</taxon>
        <taxon>Pleosporomycetidae</taxon>
        <taxon>Pleosporales</taxon>
        <taxon>Pleosporineae</taxon>
        <taxon>Phaeosphaeriaceae</taxon>
        <taxon>Ampelomyces</taxon>
    </lineage>
</organism>
<gene>
    <name evidence="1" type="ORF">BDU57DRAFT_515602</name>
</gene>
<accession>A0A6A5QM43</accession>
<dbReference type="Proteomes" id="UP000800096">
    <property type="component" value="Unassembled WGS sequence"/>
</dbReference>
<evidence type="ECO:0000313" key="2">
    <source>
        <dbReference type="Proteomes" id="UP000800096"/>
    </source>
</evidence>
<keyword evidence="2" id="KW-1185">Reference proteome</keyword>
<proteinExistence type="predicted"/>
<name>A0A6A5QM43_AMPQU</name>
<reference evidence="1" key="1">
    <citation type="journal article" date="2020" name="Stud. Mycol.">
        <title>101 Dothideomycetes genomes: a test case for predicting lifestyles and emergence of pathogens.</title>
        <authorList>
            <person name="Haridas S."/>
            <person name="Albert R."/>
            <person name="Binder M."/>
            <person name="Bloem J."/>
            <person name="Labutti K."/>
            <person name="Salamov A."/>
            <person name="Andreopoulos B."/>
            <person name="Baker S."/>
            <person name="Barry K."/>
            <person name="Bills G."/>
            <person name="Bluhm B."/>
            <person name="Cannon C."/>
            <person name="Castanera R."/>
            <person name="Culley D."/>
            <person name="Daum C."/>
            <person name="Ezra D."/>
            <person name="Gonzalez J."/>
            <person name="Henrissat B."/>
            <person name="Kuo A."/>
            <person name="Liang C."/>
            <person name="Lipzen A."/>
            <person name="Lutzoni F."/>
            <person name="Magnuson J."/>
            <person name="Mondo S."/>
            <person name="Nolan M."/>
            <person name="Ohm R."/>
            <person name="Pangilinan J."/>
            <person name="Park H.-J."/>
            <person name="Ramirez L."/>
            <person name="Alfaro M."/>
            <person name="Sun H."/>
            <person name="Tritt A."/>
            <person name="Yoshinaga Y."/>
            <person name="Zwiers L.-H."/>
            <person name="Turgeon B."/>
            <person name="Goodwin S."/>
            <person name="Spatafora J."/>
            <person name="Crous P."/>
            <person name="Grigoriev I."/>
        </authorList>
    </citation>
    <scope>NUCLEOTIDE SEQUENCE</scope>
    <source>
        <strain evidence="1">HMLAC05119</strain>
    </source>
</reference>